<dbReference type="PANTHER" id="PTHR42755:SF1">
    <property type="entry name" value="3-DEOXY-D-MANNO-OCTULOSONIC ACID TRANSFERASE, MITOCHONDRIAL-RELATED"/>
    <property type="match status" value="1"/>
</dbReference>
<evidence type="ECO:0000259" key="9">
    <source>
        <dbReference type="Pfam" id="PF04413"/>
    </source>
</evidence>
<comment type="pathway">
    <text evidence="2 8">Bacterial outer membrane biogenesis; LPS core biosynthesis.</text>
</comment>
<evidence type="ECO:0000256" key="1">
    <source>
        <dbReference type="ARBA" id="ARBA00003394"/>
    </source>
</evidence>
<dbReference type="InterPro" id="IPR007507">
    <property type="entry name" value="Glycos_transf_N"/>
</dbReference>
<keyword evidence="10" id="KW-0328">Glycosyltransferase</keyword>
<dbReference type="EMBL" id="JACIBX010000002">
    <property type="protein sequence ID" value="MBB3711481.1"/>
    <property type="molecule type" value="Genomic_DNA"/>
</dbReference>
<evidence type="ECO:0000256" key="5">
    <source>
        <dbReference type="ARBA" id="ARBA00022679"/>
    </source>
</evidence>
<sequence length="363" mass="38467">MHCPDPARSPAVAALARRLEEERDPLTLLLTAPARLRGAPRNLLQWPPLSDSRAATQDFLTRWKPDMLVWMRGPVQPSVLAETGRAGLPAIMVDAEAENVALAGGGWRPGARRAAFQGFERLLAANGTAAARLRRIGVEPARIEIAGRLDATRPLPTCHDRDRDDLARAIGSRPVWLVAGAVEAELDALAAAQRQASKRAHRLLMILAPAQDAAAQPMAAQLRQMGFVVAERLEGEEPDEATEIYVADGPGEIGLWYRLAPITLLGGTLSGGASRDPMEPAALGSAVLHGPQTAAHGPAFARLAAAGACRAVRGAADLGQAVEALLAPDRAAMLAKSAWEVATEGAEATNRTIDLIHHVLERS</sequence>
<evidence type="ECO:0000256" key="8">
    <source>
        <dbReference type="RuleBase" id="RU365103"/>
    </source>
</evidence>
<evidence type="ECO:0000256" key="7">
    <source>
        <dbReference type="ARBA" id="ARBA00049183"/>
    </source>
</evidence>
<comment type="caution">
    <text evidence="10">The sequence shown here is derived from an EMBL/GenBank/DDBJ whole genome shotgun (WGS) entry which is preliminary data.</text>
</comment>
<keyword evidence="8" id="KW-0448">Lipopolysaccharide biosynthesis</keyword>
<proteinExistence type="inferred from homology"/>
<dbReference type="Gene3D" id="3.40.50.2000">
    <property type="entry name" value="Glycogen Phosphorylase B"/>
    <property type="match status" value="1"/>
</dbReference>
<keyword evidence="11" id="KW-1185">Reference proteome</keyword>
<dbReference type="Gene3D" id="3.40.50.11720">
    <property type="entry name" value="3-Deoxy-D-manno-octulosonic-acid transferase, N-terminal domain"/>
    <property type="match status" value="1"/>
</dbReference>
<keyword evidence="8" id="KW-1003">Cell membrane</keyword>
<accession>A0ABR6HLP5</accession>
<evidence type="ECO:0000256" key="3">
    <source>
        <dbReference type="ARBA" id="ARBA00012621"/>
    </source>
</evidence>
<keyword evidence="8" id="KW-0472">Membrane</keyword>
<reference evidence="10 11" key="1">
    <citation type="submission" date="2020-08" db="EMBL/GenBank/DDBJ databases">
        <title>Genomic Encyclopedia of Type Strains, Phase III (KMG-III): the genomes of soil and plant-associated and newly described type strains.</title>
        <authorList>
            <person name="Whitman W."/>
        </authorList>
    </citation>
    <scope>NUCLEOTIDE SEQUENCE [LARGE SCALE GENOMIC DNA]</scope>
    <source>
        <strain evidence="10 11">CECT 8572</strain>
    </source>
</reference>
<protein>
    <recommendedName>
        <fullName evidence="4 8">3-deoxy-D-manno-octulosonic acid transferase</fullName>
        <shortName evidence="8">Kdo transferase</shortName>
        <ecNumber evidence="3 8">2.4.99.12</ecNumber>
    </recommendedName>
    <alternativeName>
        <fullName evidence="6 8">Lipid IV(A) 3-deoxy-D-manno-octulosonic acid transferase</fullName>
    </alternativeName>
</protein>
<dbReference type="PANTHER" id="PTHR42755">
    <property type="entry name" value="3-DEOXY-MANNO-OCTULOSONATE CYTIDYLYLTRANSFERASE"/>
    <property type="match status" value="1"/>
</dbReference>
<gene>
    <name evidence="10" type="ORF">FHS00_001043</name>
</gene>
<dbReference type="InterPro" id="IPR039901">
    <property type="entry name" value="Kdotransferase"/>
</dbReference>
<evidence type="ECO:0000256" key="6">
    <source>
        <dbReference type="ARBA" id="ARBA00031445"/>
    </source>
</evidence>
<dbReference type="Proteomes" id="UP000576152">
    <property type="component" value="Unassembled WGS sequence"/>
</dbReference>
<comment type="catalytic activity">
    <reaction evidence="7 8">
        <text>lipid IVA (E. coli) + CMP-3-deoxy-beta-D-manno-octulosonate = alpha-Kdo-(2-&gt;6)-lipid IVA (E. coli) + CMP + H(+)</text>
        <dbReference type="Rhea" id="RHEA:28066"/>
        <dbReference type="ChEBI" id="CHEBI:15378"/>
        <dbReference type="ChEBI" id="CHEBI:58603"/>
        <dbReference type="ChEBI" id="CHEBI:60364"/>
        <dbReference type="ChEBI" id="CHEBI:60377"/>
        <dbReference type="ChEBI" id="CHEBI:85987"/>
        <dbReference type="EC" id="2.4.99.12"/>
    </reaction>
</comment>
<feature type="domain" description="3-deoxy-D-manno-octulosonic-acid transferase N-terminal" evidence="9">
    <location>
        <begin position="12"/>
        <end position="149"/>
    </location>
</feature>
<organism evidence="10 11">
    <name type="scientific">Limimaricola variabilis</name>
    <dbReference type="NCBI Taxonomy" id="1492771"/>
    <lineage>
        <taxon>Bacteria</taxon>
        <taxon>Pseudomonadati</taxon>
        <taxon>Pseudomonadota</taxon>
        <taxon>Alphaproteobacteria</taxon>
        <taxon>Rhodobacterales</taxon>
        <taxon>Paracoccaceae</taxon>
        <taxon>Limimaricola</taxon>
    </lineage>
</organism>
<dbReference type="InterPro" id="IPR038107">
    <property type="entry name" value="Glycos_transf_N_sf"/>
</dbReference>
<comment type="subcellular location">
    <subcellularLocation>
        <location evidence="8">Cell membrane</location>
    </subcellularLocation>
</comment>
<dbReference type="EC" id="2.4.99.12" evidence="3 8"/>
<evidence type="ECO:0000256" key="2">
    <source>
        <dbReference type="ARBA" id="ARBA00004713"/>
    </source>
</evidence>
<comment type="function">
    <text evidence="1 8">Involved in lipopolysaccharide (LPS) biosynthesis. Catalyzes the transfer of 3-deoxy-D-manno-octulosonate (Kdo) residue(s) from CMP-Kdo to lipid IV(A), the tetraacyldisaccharide-1,4'-bisphosphate precursor of lipid A.</text>
</comment>
<name>A0ABR6HLP5_9RHOB</name>
<evidence type="ECO:0000313" key="10">
    <source>
        <dbReference type="EMBL" id="MBB3711481.1"/>
    </source>
</evidence>
<evidence type="ECO:0000313" key="11">
    <source>
        <dbReference type="Proteomes" id="UP000576152"/>
    </source>
</evidence>
<comment type="similarity">
    <text evidence="8">Belongs to the glycosyltransferase group 1 family.</text>
</comment>
<dbReference type="Pfam" id="PF04413">
    <property type="entry name" value="Glycos_transf_N"/>
    <property type="match status" value="1"/>
</dbReference>
<keyword evidence="5 8" id="KW-0808">Transferase</keyword>
<dbReference type="GO" id="GO:0043842">
    <property type="term" value="F:Kdo transferase activity"/>
    <property type="evidence" value="ECO:0007669"/>
    <property type="project" value="UniProtKB-EC"/>
</dbReference>
<evidence type="ECO:0000256" key="4">
    <source>
        <dbReference type="ARBA" id="ARBA00019077"/>
    </source>
</evidence>